<dbReference type="PANTHER" id="PTHR43236:SF1">
    <property type="entry name" value="BLL7220 PROTEIN"/>
    <property type="match status" value="1"/>
</dbReference>
<keyword evidence="3" id="KW-1185">Reference proteome</keyword>
<sequence length="527" mass="59512">MTITWDRFAGTTDTFAFRVTFMPDPDEGVGATLEETASWGSFQLWVCGQNLSAHVSQGTYVPATHWYLLPFLEWLAENWNPLFHEERLPNRNLDEPAATALIYTRNAPALIGEAETVAWEQEWYEWYQRHALRSARDGGLFPHVVIRRFRDLIEVSWHDEPLTGSPDGYRHSSARGVAYFQPEAVAEPLYEVLRDASRRLTALHPDNKRLARLSRQVDELVLPGQHDMRLDWLAGLRAQPPLRARLEGSLPEAEMRSRWTEIVRELRDLGNGEDADAALAVEESHLVISGSCHAALLFSSTSPTVTKEDVRTLAAILISQFSKKDVISATLENLSEQTTPDTSLQAWEQGYELAEHVHSKLGNRFTQGWVDVAGILQELQVTLLSRNLHDDNIRACSLVGPHHRPTVVHNEASPYQSVTAKRFSMAHELCHLLFDRSRGSKLAIASGPWAPKIIERRANAFAAMFLMPTKLVQSALADNPDPVHDLDSVTAFATRLQVSRHAAIEHLYNLTLMSEFDRDMLLRQVRD</sequence>
<dbReference type="InterPro" id="IPR052345">
    <property type="entry name" value="Rad_response_metalloprotease"/>
</dbReference>
<dbReference type="Proteomes" id="UP000555564">
    <property type="component" value="Unassembled WGS sequence"/>
</dbReference>
<evidence type="ECO:0000313" key="2">
    <source>
        <dbReference type="EMBL" id="MBB6471109.1"/>
    </source>
</evidence>
<dbReference type="Pfam" id="PF06114">
    <property type="entry name" value="Peptidase_M78"/>
    <property type="match status" value="1"/>
</dbReference>
<dbReference type="Gene3D" id="1.10.10.2910">
    <property type="match status" value="1"/>
</dbReference>
<protein>
    <submittedName>
        <fullName evidence="2">Zn-dependent peptidase ImmA (M78 family)</fullName>
    </submittedName>
</protein>
<evidence type="ECO:0000259" key="1">
    <source>
        <dbReference type="Pfam" id="PF06114"/>
    </source>
</evidence>
<proteinExistence type="predicted"/>
<name>A0A7X0M5M2_9ACTN</name>
<gene>
    <name evidence="2" type="ORF">BJ992_000540</name>
</gene>
<comment type="caution">
    <text evidence="2">The sequence shown here is derived from an EMBL/GenBank/DDBJ whole genome shotgun (WGS) entry which is preliminary data.</text>
</comment>
<reference evidence="2 3" key="1">
    <citation type="submission" date="2020-08" db="EMBL/GenBank/DDBJ databases">
        <title>Sequencing the genomes of 1000 actinobacteria strains.</title>
        <authorList>
            <person name="Klenk H.-P."/>
        </authorList>
    </citation>
    <scope>NUCLEOTIDE SEQUENCE [LARGE SCALE GENOMIC DNA]</scope>
    <source>
        <strain evidence="2 3">DSM 44936</strain>
    </source>
</reference>
<accession>A0A7X0M5M2</accession>
<organism evidence="2 3">
    <name type="scientific">Sphaerisporangium rubeum</name>
    <dbReference type="NCBI Taxonomy" id="321317"/>
    <lineage>
        <taxon>Bacteria</taxon>
        <taxon>Bacillati</taxon>
        <taxon>Actinomycetota</taxon>
        <taxon>Actinomycetes</taxon>
        <taxon>Streptosporangiales</taxon>
        <taxon>Streptosporangiaceae</taxon>
        <taxon>Sphaerisporangium</taxon>
    </lineage>
</organism>
<dbReference type="PANTHER" id="PTHR43236">
    <property type="entry name" value="ANTITOXIN HIGA1"/>
    <property type="match status" value="1"/>
</dbReference>
<dbReference type="RefSeq" id="WP_184978366.1">
    <property type="nucleotide sequence ID" value="NZ_BAAALO010000028.1"/>
</dbReference>
<dbReference type="EMBL" id="JACHIU010000001">
    <property type="protein sequence ID" value="MBB6471109.1"/>
    <property type="molecule type" value="Genomic_DNA"/>
</dbReference>
<evidence type="ECO:0000313" key="3">
    <source>
        <dbReference type="Proteomes" id="UP000555564"/>
    </source>
</evidence>
<dbReference type="InterPro" id="IPR010359">
    <property type="entry name" value="IrrE_HExxH"/>
</dbReference>
<feature type="domain" description="IrrE N-terminal-like" evidence="1">
    <location>
        <begin position="414"/>
        <end position="505"/>
    </location>
</feature>
<dbReference type="AlphaFoldDB" id="A0A7X0M5M2"/>